<accession>A0ABV4NLD8</accession>
<dbReference type="RefSeq" id="WP_299584626.1">
    <property type="nucleotide sequence ID" value="NZ_JBGMEL010000003.1"/>
</dbReference>
<dbReference type="Proteomes" id="UP001569414">
    <property type="component" value="Unassembled WGS sequence"/>
</dbReference>
<organism evidence="1 2">
    <name type="scientific">Microbulbifer echini</name>
    <dbReference type="NCBI Taxonomy" id="1529067"/>
    <lineage>
        <taxon>Bacteria</taxon>
        <taxon>Pseudomonadati</taxon>
        <taxon>Pseudomonadota</taxon>
        <taxon>Gammaproteobacteria</taxon>
        <taxon>Cellvibrionales</taxon>
        <taxon>Microbulbiferaceae</taxon>
        <taxon>Microbulbifer</taxon>
    </lineage>
</organism>
<reference evidence="1 2" key="1">
    <citation type="submission" date="2024-08" db="EMBL/GenBank/DDBJ databases">
        <authorList>
            <person name="Ishaq N."/>
        </authorList>
    </citation>
    <scope>NUCLEOTIDE SEQUENCE [LARGE SCALE GENOMIC DNA]</scope>
    <source>
        <strain evidence="1 2">JCM 30400</strain>
    </source>
</reference>
<protein>
    <recommendedName>
        <fullName evidence="3">DUF4410 domain-containing protein</fullName>
    </recommendedName>
</protein>
<evidence type="ECO:0000313" key="1">
    <source>
        <dbReference type="EMBL" id="MFA0789844.1"/>
    </source>
</evidence>
<comment type="caution">
    <text evidence="1">The sequence shown here is derived from an EMBL/GenBank/DDBJ whole genome shotgun (WGS) entry which is preliminary data.</text>
</comment>
<dbReference type="PROSITE" id="PS51257">
    <property type="entry name" value="PROKAR_LIPOPROTEIN"/>
    <property type="match status" value="1"/>
</dbReference>
<evidence type="ECO:0000313" key="2">
    <source>
        <dbReference type="Proteomes" id="UP001569414"/>
    </source>
</evidence>
<dbReference type="EMBL" id="JBGMEL010000003">
    <property type="protein sequence ID" value="MFA0789844.1"/>
    <property type="molecule type" value="Genomic_DNA"/>
</dbReference>
<name>A0ABV4NLD8_9GAMM</name>
<evidence type="ECO:0008006" key="3">
    <source>
        <dbReference type="Google" id="ProtNLM"/>
    </source>
</evidence>
<sequence length="179" mass="19655">MSSYKTIKPLLMIVVFSILYGCGSAHVKTDIQSQNIGSYRNILIQDVRVYSNEQAAKSNAPLQEKLKRWESYSRTQLEQYVNGSKYTLINSLDEAEGNTLLVDLDVNVQYGNRALRWVVGFGAGKGGVDSVLTVKDSETGEVMYKANADSDLSMGGAGGDIGDVLEENIKELIKQYSDA</sequence>
<gene>
    <name evidence="1" type="ORF">ACCI51_04750</name>
</gene>
<proteinExistence type="predicted"/>
<keyword evidence="2" id="KW-1185">Reference proteome</keyword>